<dbReference type="Proteomes" id="UP000233524">
    <property type="component" value="Unassembled WGS sequence"/>
</dbReference>
<evidence type="ECO:0000256" key="1">
    <source>
        <dbReference type="ARBA" id="ARBA00023002"/>
    </source>
</evidence>
<dbReference type="PANTHER" id="PTHR43157:SF61">
    <property type="entry name" value="DEHYDROGENASE_REDUCTASE FAMILY PROTEIN, PUTATIVE (AFU_ORTHOLOGUE AFUA_3G01250)-RELATED"/>
    <property type="match status" value="1"/>
</dbReference>
<dbReference type="Pfam" id="PF00106">
    <property type="entry name" value="adh_short"/>
    <property type="match status" value="1"/>
</dbReference>
<protein>
    <recommendedName>
        <fullName evidence="4">Ketoreductase (KR) domain-containing protein</fullName>
    </recommendedName>
</protein>
<evidence type="ECO:0000313" key="2">
    <source>
        <dbReference type="EMBL" id="PKS13399.1"/>
    </source>
</evidence>
<dbReference type="PANTHER" id="PTHR43157">
    <property type="entry name" value="PHOSPHATIDYLINOSITOL-GLYCAN BIOSYNTHESIS CLASS F PROTEIN-RELATED"/>
    <property type="match status" value="1"/>
</dbReference>
<sequence>LPTPTPMTSRVPTQRCDLPLLATAETCAGRTFIVTGANTGLGFEAAKHLVKLGAAKVIMAVRNVSAGEAAKTDIETSAGKAGIAEVWSLDLASYQSVIAFSNRAIQQLDRIDAVIENAGVAAGQRVLAEGHLVTTTVNVFGTFLLAVLLLPKLMETAKKFNVLPHVTIVSSGVSFDFEELWANIKDNPLSKMDDEQFPTMHAYPISKLLEVMAVRHLATLLPVSRTSVVINCCSPGLCTTSLSRSAPPEFKERIKKQHELYGRTSEQGSRTLLHGTVAGRESHGCFLDSCEIAENLVPSWVTEEDSRRIWEGIAIELEKAQPGCVQNGLGLP</sequence>
<evidence type="ECO:0008006" key="4">
    <source>
        <dbReference type="Google" id="ProtNLM"/>
    </source>
</evidence>
<reference evidence="2 3" key="1">
    <citation type="journal article" date="2017" name="G3 (Bethesda)">
        <title>First Draft Genome Sequence of the Pathogenic Fungus Lomentospora prolificans (Formerly Scedosporium prolificans).</title>
        <authorList>
            <person name="Luo R."/>
            <person name="Zimin A."/>
            <person name="Workman R."/>
            <person name="Fan Y."/>
            <person name="Pertea G."/>
            <person name="Grossman N."/>
            <person name="Wear M.P."/>
            <person name="Jia B."/>
            <person name="Miller H."/>
            <person name="Casadevall A."/>
            <person name="Timp W."/>
            <person name="Zhang S.X."/>
            <person name="Salzberg S.L."/>
        </authorList>
    </citation>
    <scope>NUCLEOTIDE SEQUENCE [LARGE SCALE GENOMIC DNA]</scope>
    <source>
        <strain evidence="2 3">JHH-5317</strain>
    </source>
</reference>
<dbReference type="STRING" id="41688.A0A2N3NLW0"/>
<evidence type="ECO:0000313" key="3">
    <source>
        <dbReference type="Proteomes" id="UP000233524"/>
    </source>
</evidence>
<accession>A0A2N3NLW0</accession>
<dbReference type="VEuPathDB" id="FungiDB:jhhlp_000170"/>
<dbReference type="PRINTS" id="PR00081">
    <property type="entry name" value="GDHRDH"/>
</dbReference>
<dbReference type="EMBL" id="NLAX01000001">
    <property type="protein sequence ID" value="PKS13399.1"/>
    <property type="molecule type" value="Genomic_DNA"/>
</dbReference>
<dbReference type="GO" id="GO:0016491">
    <property type="term" value="F:oxidoreductase activity"/>
    <property type="evidence" value="ECO:0007669"/>
    <property type="project" value="UniProtKB-KW"/>
</dbReference>
<comment type="caution">
    <text evidence="2">The sequence shown here is derived from an EMBL/GenBank/DDBJ whole genome shotgun (WGS) entry which is preliminary data.</text>
</comment>
<dbReference type="AlphaFoldDB" id="A0A2N3NLW0"/>
<dbReference type="InterPro" id="IPR036291">
    <property type="entry name" value="NAD(P)-bd_dom_sf"/>
</dbReference>
<dbReference type="OrthoDB" id="542013at2759"/>
<feature type="non-terminal residue" evidence="2">
    <location>
        <position position="1"/>
    </location>
</feature>
<proteinExistence type="predicted"/>
<dbReference type="InterPro" id="IPR002347">
    <property type="entry name" value="SDR_fam"/>
</dbReference>
<keyword evidence="3" id="KW-1185">Reference proteome</keyword>
<gene>
    <name evidence="2" type="ORF">jhhlp_000170</name>
</gene>
<keyword evidence="1" id="KW-0560">Oxidoreductase</keyword>
<name>A0A2N3NLW0_9PEZI</name>
<dbReference type="SUPFAM" id="SSF51735">
    <property type="entry name" value="NAD(P)-binding Rossmann-fold domains"/>
    <property type="match status" value="1"/>
</dbReference>
<organism evidence="2 3">
    <name type="scientific">Lomentospora prolificans</name>
    <dbReference type="NCBI Taxonomy" id="41688"/>
    <lineage>
        <taxon>Eukaryota</taxon>
        <taxon>Fungi</taxon>
        <taxon>Dikarya</taxon>
        <taxon>Ascomycota</taxon>
        <taxon>Pezizomycotina</taxon>
        <taxon>Sordariomycetes</taxon>
        <taxon>Hypocreomycetidae</taxon>
        <taxon>Microascales</taxon>
        <taxon>Microascaceae</taxon>
        <taxon>Lomentospora</taxon>
    </lineage>
</organism>
<dbReference type="Gene3D" id="3.40.50.720">
    <property type="entry name" value="NAD(P)-binding Rossmann-like Domain"/>
    <property type="match status" value="1"/>
</dbReference>
<dbReference type="InParanoid" id="A0A2N3NLW0"/>